<dbReference type="AlphaFoldDB" id="A0A1F8F9M5"/>
<dbReference type="SUPFAM" id="SSF53335">
    <property type="entry name" value="S-adenosyl-L-methionine-dependent methyltransferases"/>
    <property type="match status" value="1"/>
</dbReference>
<reference evidence="2 3" key="1">
    <citation type="journal article" date="2016" name="Nat. Commun.">
        <title>Thousands of microbial genomes shed light on interconnected biogeochemical processes in an aquifer system.</title>
        <authorList>
            <person name="Anantharaman K."/>
            <person name="Brown C.T."/>
            <person name="Hug L.A."/>
            <person name="Sharon I."/>
            <person name="Castelle C.J."/>
            <person name="Probst A.J."/>
            <person name="Thomas B.C."/>
            <person name="Singh A."/>
            <person name="Wilkins M.J."/>
            <person name="Karaoz U."/>
            <person name="Brodie E.L."/>
            <person name="Williams K.H."/>
            <person name="Hubbard S.S."/>
            <person name="Banfield J.F."/>
        </authorList>
    </citation>
    <scope>NUCLEOTIDE SEQUENCE [LARGE SCALE GENOMIC DNA]</scope>
</reference>
<protein>
    <recommendedName>
        <fullName evidence="1">Methyltransferase domain-containing protein</fullName>
    </recommendedName>
</protein>
<evidence type="ECO:0000313" key="2">
    <source>
        <dbReference type="EMBL" id="OGN09837.1"/>
    </source>
</evidence>
<proteinExistence type="predicted"/>
<comment type="caution">
    <text evidence="2">The sequence shown here is derived from an EMBL/GenBank/DDBJ whole genome shotgun (WGS) entry which is preliminary data.</text>
</comment>
<evidence type="ECO:0000313" key="3">
    <source>
        <dbReference type="Proteomes" id="UP000178908"/>
    </source>
</evidence>
<evidence type="ECO:0000259" key="1">
    <source>
        <dbReference type="Pfam" id="PF13847"/>
    </source>
</evidence>
<dbReference type="Proteomes" id="UP000178908">
    <property type="component" value="Unassembled WGS sequence"/>
</dbReference>
<dbReference type="EMBL" id="MGJO01000011">
    <property type="protein sequence ID" value="OGN09837.1"/>
    <property type="molecule type" value="Genomic_DNA"/>
</dbReference>
<sequence length="194" mass="21024">MNQVLAVPMSPTKQPFGTGGFLDPDRIVDEFNISEGMQIADFGSGAGYFTISMAERVGSSGKVCALDVMEDKLDDVRVKAGARNLENIQITRANLEVLGSSGLLDNSQDLVLLANILFQSNKKHNILEEGTRVLKNGGTMIIIDWKKGTGGFGPPDSVRTDDSEMALSAQKSNLILKNKLDAGQFHYGLVFMKK</sequence>
<gene>
    <name evidence="2" type="ORF">A3C61_03460</name>
</gene>
<dbReference type="InterPro" id="IPR029063">
    <property type="entry name" value="SAM-dependent_MTases_sf"/>
</dbReference>
<dbReference type="CDD" id="cd02440">
    <property type="entry name" value="AdoMet_MTases"/>
    <property type="match status" value="1"/>
</dbReference>
<name>A0A1F8F9M5_9BACT</name>
<accession>A0A1F8F9M5</accession>
<feature type="domain" description="Methyltransferase" evidence="1">
    <location>
        <begin position="34"/>
        <end position="146"/>
    </location>
</feature>
<dbReference type="Pfam" id="PF13847">
    <property type="entry name" value="Methyltransf_31"/>
    <property type="match status" value="1"/>
</dbReference>
<organism evidence="2 3">
    <name type="scientific">Candidatus Yanofskybacteria bacterium RIFCSPHIGHO2_02_FULL_39_10</name>
    <dbReference type="NCBI Taxonomy" id="1802674"/>
    <lineage>
        <taxon>Bacteria</taxon>
        <taxon>Candidatus Yanofskyibacteriota</taxon>
    </lineage>
</organism>
<dbReference type="InterPro" id="IPR025714">
    <property type="entry name" value="Methyltranfer_dom"/>
</dbReference>
<dbReference type="Gene3D" id="3.40.50.150">
    <property type="entry name" value="Vaccinia Virus protein VP39"/>
    <property type="match status" value="1"/>
</dbReference>